<reference evidence="1 2" key="1">
    <citation type="submission" date="2018-12" db="EMBL/GenBank/DDBJ databases">
        <authorList>
            <person name="Fluit A.C."/>
        </authorList>
    </citation>
    <scope>NUCLEOTIDE SEQUENCE [LARGE SCALE GENOMIC DNA]</scope>
    <source>
        <strain evidence="1 2">16-549009</strain>
    </source>
</reference>
<proteinExistence type="predicted"/>
<sequence length="40" mass="4706">MRSNKLFIFDTKKRKFALSQIFKGKILLKSTALFKGEKNE</sequence>
<accession>A0AAQ1YMT1</accession>
<evidence type="ECO:0000313" key="1">
    <source>
        <dbReference type="EMBL" id="TDN42349.1"/>
    </source>
</evidence>
<name>A0AAQ1YMT1_HAEHA</name>
<protein>
    <submittedName>
        <fullName evidence="1">Uncharacterized protein</fullName>
    </submittedName>
</protein>
<dbReference type="Proteomes" id="UP000294998">
    <property type="component" value="Unassembled WGS sequence"/>
</dbReference>
<dbReference type="EMBL" id="RWKG01000016">
    <property type="protein sequence ID" value="TDN42349.1"/>
    <property type="molecule type" value="Genomic_DNA"/>
</dbReference>
<dbReference type="AlphaFoldDB" id="A0AAQ1YMT1"/>
<comment type="caution">
    <text evidence="1">The sequence shown here is derived from an EMBL/GenBank/DDBJ whole genome shotgun (WGS) entry which is preliminary data.</text>
</comment>
<gene>
    <name evidence="1" type="ORF">EGH31_0657</name>
</gene>
<evidence type="ECO:0000313" key="2">
    <source>
        <dbReference type="Proteomes" id="UP000294998"/>
    </source>
</evidence>
<organism evidence="1 2">
    <name type="scientific">Haemophilus haemolyticus</name>
    <dbReference type="NCBI Taxonomy" id="726"/>
    <lineage>
        <taxon>Bacteria</taxon>
        <taxon>Pseudomonadati</taxon>
        <taxon>Pseudomonadota</taxon>
        <taxon>Gammaproteobacteria</taxon>
        <taxon>Pasteurellales</taxon>
        <taxon>Pasteurellaceae</taxon>
        <taxon>Haemophilus</taxon>
    </lineage>
</organism>